<accession>A0A2T0ZXY0</accession>
<name>A0A2T0ZXY0_9ACTN</name>
<evidence type="ECO:0000256" key="1">
    <source>
        <dbReference type="ARBA" id="ARBA00022676"/>
    </source>
</evidence>
<protein>
    <submittedName>
        <fullName evidence="5">Glycosyltransferase involved in cell wall biosynthesis</fullName>
    </submittedName>
</protein>
<proteinExistence type="predicted"/>
<dbReference type="AlphaFoldDB" id="A0A2T0ZXY0"/>
<feature type="domain" description="Glycosyl transferase family 1" evidence="3">
    <location>
        <begin position="183"/>
        <end position="343"/>
    </location>
</feature>
<reference evidence="5 6" key="1">
    <citation type="submission" date="2018-03" db="EMBL/GenBank/DDBJ databases">
        <title>Genomic Encyclopedia of Archaeal and Bacterial Type Strains, Phase II (KMG-II): from individual species to whole genera.</title>
        <authorList>
            <person name="Goeker M."/>
        </authorList>
    </citation>
    <scope>NUCLEOTIDE SEQUENCE [LARGE SCALE GENOMIC DNA]</scope>
    <source>
        <strain evidence="5 6">DSM 100065</strain>
    </source>
</reference>
<dbReference type="EMBL" id="PVUE01000013">
    <property type="protein sequence ID" value="PRZ40938.1"/>
    <property type="molecule type" value="Genomic_DNA"/>
</dbReference>
<keyword evidence="2 5" id="KW-0808">Transferase</keyword>
<feature type="domain" description="Glycosyltransferase subfamily 4-like N-terminal" evidence="4">
    <location>
        <begin position="20"/>
        <end position="164"/>
    </location>
</feature>
<dbReference type="Pfam" id="PF13579">
    <property type="entry name" value="Glyco_trans_4_4"/>
    <property type="match status" value="1"/>
</dbReference>
<dbReference type="InterPro" id="IPR050194">
    <property type="entry name" value="Glycosyltransferase_grp1"/>
</dbReference>
<dbReference type="CDD" id="cd03801">
    <property type="entry name" value="GT4_PimA-like"/>
    <property type="match status" value="1"/>
</dbReference>
<dbReference type="PANTHER" id="PTHR45947:SF3">
    <property type="entry name" value="SULFOQUINOVOSYL TRANSFERASE SQD2"/>
    <property type="match status" value="1"/>
</dbReference>
<evidence type="ECO:0000313" key="6">
    <source>
        <dbReference type="Proteomes" id="UP000237752"/>
    </source>
</evidence>
<keyword evidence="6" id="KW-1185">Reference proteome</keyword>
<keyword evidence="1" id="KW-0328">Glycosyltransferase</keyword>
<dbReference type="GO" id="GO:1901137">
    <property type="term" value="P:carbohydrate derivative biosynthetic process"/>
    <property type="evidence" value="ECO:0007669"/>
    <property type="project" value="UniProtKB-ARBA"/>
</dbReference>
<evidence type="ECO:0000313" key="5">
    <source>
        <dbReference type="EMBL" id="PRZ40938.1"/>
    </source>
</evidence>
<comment type="caution">
    <text evidence="5">The sequence shown here is derived from an EMBL/GenBank/DDBJ whole genome shotgun (WGS) entry which is preliminary data.</text>
</comment>
<dbReference type="InterPro" id="IPR028098">
    <property type="entry name" value="Glyco_trans_4-like_N"/>
</dbReference>
<dbReference type="RefSeq" id="WP_106349864.1">
    <property type="nucleotide sequence ID" value="NZ_PVUE01000013.1"/>
</dbReference>
<gene>
    <name evidence="5" type="ORF">CLV47_113104</name>
</gene>
<sequence>MTSEQLTGRALAQVIATSTGGVGTHVRGLVPTLVEAGADVRVHGPQATEDLFGFTTAGARFAPVEIASGPRPLEDLRAARRLRAVTSDAKLIHAHGLRAATVAALANLGRRTPLAVTLHNTVDTANPVLRKVYGAVEHFVARSADVVIGASMDLVERARDVGGRYVVFGPVGAPPLPPAAKSREQVRRELGVTDDRPLLLCVGRLHPQKGYDTLIPASVKWRERADRPITMIAGDGPLMGALHDQIDELGAPVKLLGRRSDVADLMGAADLVLLPSVWEARSLVAQEAMRAGVALVSTTAGGMDELVGDAAYRIDVGDVDGLAAAVNDLLDHPDARRALAVAGARRAQDFPSERDTALALVQLYQELLGTTSGPVRHP</sequence>
<evidence type="ECO:0000259" key="3">
    <source>
        <dbReference type="Pfam" id="PF00534"/>
    </source>
</evidence>
<dbReference type="Proteomes" id="UP000237752">
    <property type="component" value="Unassembled WGS sequence"/>
</dbReference>
<dbReference type="InterPro" id="IPR001296">
    <property type="entry name" value="Glyco_trans_1"/>
</dbReference>
<dbReference type="SUPFAM" id="SSF53756">
    <property type="entry name" value="UDP-Glycosyltransferase/glycogen phosphorylase"/>
    <property type="match status" value="1"/>
</dbReference>
<evidence type="ECO:0000256" key="2">
    <source>
        <dbReference type="ARBA" id="ARBA00022679"/>
    </source>
</evidence>
<dbReference type="Pfam" id="PF00534">
    <property type="entry name" value="Glycos_transf_1"/>
    <property type="match status" value="1"/>
</dbReference>
<dbReference type="GO" id="GO:0016757">
    <property type="term" value="F:glycosyltransferase activity"/>
    <property type="evidence" value="ECO:0007669"/>
    <property type="project" value="UniProtKB-KW"/>
</dbReference>
<organism evidence="5 6">
    <name type="scientific">Antricoccus suffuscus</name>
    <dbReference type="NCBI Taxonomy" id="1629062"/>
    <lineage>
        <taxon>Bacteria</taxon>
        <taxon>Bacillati</taxon>
        <taxon>Actinomycetota</taxon>
        <taxon>Actinomycetes</taxon>
        <taxon>Geodermatophilales</taxon>
        <taxon>Antricoccaceae</taxon>
        <taxon>Antricoccus</taxon>
    </lineage>
</organism>
<dbReference type="Gene3D" id="3.40.50.2000">
    <property type="entry name" value="Glycogen Phosphorylase B"/>
    <property type="match status" value="2"/>
</dbReference>
<evidence type="ECO:0000259" key="4">
    <source>
        <dbReference type="Pfam" id="PF13579"/>
    </source>
</evidence>
<dbReference type="OrthoDB" id="3268555at2"/>
<dbReference type="PANTHER" id="PTHR45947">
    <property type="entry name" value="SULFOQUINOVOSYL TRANSFERASE SQD2"/>
    <property type="match status" value="1"/>
</dbReference>